<dbReference type="OrthoDB" id="512581at2"/>
<accession>A0A964WUD7</accession>
<dbReference type="AlphaFoldDB" id="A0A964WUD7"/>
<dbReference type="EMBL" id="SPKJ01000056">
    <property type="protein sequence ID" value="MYZ49012.1"/>
    <property type="molecule type" value="Genomic_DNA"/>
</dbReference>
<protein>
    <submittedName>
        <fullName evidence="2">Uncharacterized protein</fullName>
    </submittedName>
</protein>
<name>A0A964WUD7_9HYPH</name>
<dbReference type="RefSeq" id="WP_161141357.1">
    <property type="nucleotide sequence ID" value="NZ_SPKJ01000056.1"/>
</dbReference>
<feature type="chain" id="PRO_5037627562" evidence="1">
    <location>
        <begin position="24"/>
        <end position="126"/>
    </location>
</feature>
<dbReference type="Proteomes" id="UP000773614">
    <property type="component" value="Unassembled WGS sequence"/>
</dbReference>
<keyword evidence="1" id="KW-0732">Signal</keyword>
<gene>
    <name evidence="2" type="ORF">E4O86_14950</name>
</gene>
<keyword evidence="3" id="KW-1185">Reference proteome</keyword>
<proteinExistence type="predicted"/>
<comment type="caution">
    <text evidence="2">The sequence shown here is derived from an EMBL/GenBank/DDBJ whole genome shotgun (WGS) entry which is preliminary data.</text>
</comment>
<evidence type="ECO:0000313" key="2">
    <source>
        <dbReference type="EMBL" id="MYZ49012.1"/>
    </source>
</evidence>
<evidence type="ECO:0000313" key="3">
    <source>
        <dbReference type="Proteomes" id="UP000773614"/>
    </source>
</evidence>
<evidence type="ECO:0000256" key="1">
    <source>
        <dbReference type="SAM" id="SignalP"/>
    </source>
</evidence>
<dbReference type="InterPro" id="IPR046150">
    <property type="entry name" value="DUF6152"/>
</dbReference>
<dbReference type="Pfam" id="PF19649">
    <property type="entry name" value="DUF6152"/>
    <property type="match status" value="1"/>
</dbReference>
<sequence length="126" mass="13698">MLNRRAVLASLGLALAGPGRAFAHHGWGWTEEDAVFVLEGTIAAIYLGNPHATLEVDAADGRWHVDLAPPIRTRRAGFDEEAAAVGDPVKLTGHRASDHADRRMKAIRVEVRGKAYDVYPDRAHAI</sequence>
<feature type="signal peptide" evidence="1">
    <location>
        <begin position="1"/>
        <end position="23"/>
    </location>
</feature>
<reference evidence="2" key="1">
    <citation type="submission" date="2019-03" db="EMBL/GenBank/DDBJ databases">
        <title>Afifella sp. nov., isolated from activated sludge.</title>
        <authorList>
            <person name="Li Q."/>
            <person name="Liu Y."/>
        </authorList>
    </citation>
    <scope>NUCLEOTIDE SEQUENCE</scope>
    <source>
        <strain evidence="2">L72</strain>
    </source>
</reference>
<organism evidence="2 3">
    <name type="scientific">Propylenella binzhouense</name>
    <dbReference type="NCBI Taxonomy" id="2555902"/>
    <lineage>
        <taxon>Bacteria</taxon>
        <taxon>Pseudomonadati</taxon>
        <taxon>Pseudomonadota</taxon>
        <taxon>Alphaproteobacteria</taxon>
        <taxon>Hyphomicrobiales</taxon>
        <taxon>Propylenellaceae</taxon>
        <taxon>Propylenella</taxon>
    </lineage>
</organism>